<dbReference type="GO" id="GO:0016236">
    <property type="term" value="P:macroautophagy"/>
    <property type="evidence" value="ECO:0007669"/>
    <property type="project" value="UniProtKB-ARBA"/>
</dbReference>
<dbReference type="GO" id="GO:0006623">
    <property type="term" value="P:protein targeting to vacuole"/>
    <property type="evidence" value="ECO:0007669"/>
    <property type="project" value="TreeGrafter"/>
</dbReference>
<feature type="compositionally biased region" description="Polar residues" evidence="9">
    <location>
        <begin position="169"/>
        <end position="181"/>
    </location>
</feature>
<accession>A0A0P7V687</accession>
<evidence type="ECO:0000313" key="14">
    <source>
        <dbReference type="Proteomes" id="UP000694397"/>
    </source>
</evidence>
<feature type="region of interest" description="Disordered" evidence="9">
    <location>
        <begin position="169"/>
        <end position="216"/>
    </location>
</feature>
<dbReference type="SUPFAM" id="SSF140111">
    <property type="entry name" value="Endosomal sorting complex assembly domain"/>
    <property type="match status" value="1"/>
</dbReference>
<dbReference type="PANTHER" id="PTHR13678:SF9">
    <property type="entry name" value="VACUOLAR PROTEIN SORTING-ASSOCIATED PROTEIN 37B"/>
    <property type="match status" value="1"/>
</dbReference>
<dbReference type="GO" id="GO:0039702">
    <property type="term" value="P:viral budding via host ESCRT complex"/>
    <property type="evidence" value="ECO:0007669"/>
    <property type="project" value="UniProtKB-ARBA"/>
</dbReference>
<dbReference type="AlphaFoldDB" id="A0A0P7V687"/>
<evidence type="ECO:0000256" key="4">
    <source>
        <dbReference type="ARBA" id="ARBA00022753"/>
    </source>
</evidence>
<dbReference type="GeneTree" id="ENSGT00980000199093"/>
<dbReference type="Ensembl" id="ENSSFOT00015044351.1">
    <property type="protein sequence ID" value="ENSSFOP00015072723.1"/>
    <property type="gene ID" value="ENSSFOG00015030300.1"/>
</dbReference>
<dbReference type="InterPro" id="IPR037202">
    <property type="entry name" value="ESCRT_assembly_dom"/>
</dbReference>
<reference evidence="11 13" key="1">
    <citation type="submission" date="2015-08" db="EMBL/GenBank/DDBJ databases">
        <title>The genome of the Asian arowana (Scleropages formosus).</title>
        <authorList>
            <person name="Tan M.H."/>
            <person name="Gan H.M."/>
            <person name="Croft L.J."/>
            <person name="Austin C.M."/>
        </authorList>
    </citation>
    <scope>NUCLEOTIDE SEQUENCE [LARGE SCALE GENOMIC DNA]</scope>
    <source>
        <strain evidence="11">Aro1</strain>
    </source>
</reference>
<keyword evidence="6" id="KW-0472">Membrane</keyword>
<evidence type="ECO:0000256" key="9">
    <source>
        <dbReference type="SAM" id="MobiDB-lite"/>
    </source>
</evidence>
<protein>
    <submittedName>
        <fullName evidence="11 12">Vacuolar protein sorting-associated protein 37B-like</fullName>
    </submittedName>
</protein>
<organism evidence="11 13">
    <name type="scientific">Scleropages formosus</name>
    <name type="common">Asian bonytongue</name>
    <name type="synonym">Osteoglossum formosum</name>
    <dbReference type="NCBI Taxonomy" id="113540"/>
    <lineage>
        <taxon>Eukaryota</taxon>
        <taxon>Metazoa</taxon>
        <taxon>Chordata</taxon>
        <taxon>Craniata</taxon>
        <taxon>Vertebrata</taxon>
        <taxon>Euteleostomi</taxon>
        <taxon>Actinopterygii</taxon>
        <taxon>Neopterygii</taxon>
        <taxon>Teleostei</taxon>
        <taxon>Osteoglossocephala</taxon>
        <taxon>Osteoglossomorpha</taxon>
        <taxon>Osteoglossiformes</taxon>
        <taxon>Osteoglossidae</taxon>
        <taxon>Scleropages</taxon>
    </lineage>
</organism>
<dbReference type="InterPro" id="IPR029012">
    <property type="entry name" value="Helix_hairpin_bin_sf"/>
</dbReference>
<keyword evidence="14" id="KW-1185">Reference proteome</keyword>
<reference evidence="12" key="3">
    <citation type="submission" date="2025-05" db="UniProtKB">
        <authorList>
            <consortium name="Ensembl"/>
        </authorList>
    </citation>
    <scope>IDENTIFICATION</scope>
</reference>
<evidence type="ECO:0000256" key="1">
    <source>
        <dbReference type="ARBA" id="ARBA00004633"/>
    </source>
</evidence>
<proteinExistence type="inferred from homology"/>
<evidence type="ECO:0000256" key="6">
    <source>
        <dbReference type="ARBA" id="ARBA00023136"/>
    </source>
</evidence>
<feature type="compositionally biased region" description="Pro residues" evidence="9">
    <location>
        <begin position="191"/>
        <end position="216"/>
    </location>
</feature>
<dbReference type="InterPro" id="IPR009851">
    <property type="entry name" value="Mod_r"/>
</dbReference>
<comment type="subcellular location">
    <subcellularLocation>
        <location evidence="1">Late endosome membrane</location>
        <topology evidence="1">Peripheral membrane protein</topology>
    </subcellularLocation>
</comment>
<dbReference type="GO" id="GO:0000813">
    <property type="term" value="C:ESCRT I complex"/>
    <property type="evidence" value="ECO:0007669"/>
    <property type="project" value="UniProtKB-ARBA"/>
</dbReference>
<evidence type="ECO:0000313" key="12">
    <source>
        <dbReference type="Ensembl" id="ENSSFOP00015072723.1"/>
    </source>
</evidence>
<keyword evidence="3 8" id="KW-0813">Transport</keyword>
<evidence type="ECO:0000313" key="13">
    <source>
        <dbReference type="Proteomes" id="UP000034805"/>
    </source>
</evidence>
<dbReference type="EMBL" id="JARO02004332">
    <property type="protein sequence ID" value="KPP68701.1"/>
    <property type="molecule type" value="Genomic_DNA"/>
</dbReference>
<keyword evidence="4" id="KW-0967">Endosome</keyword>
<dbReference type="STRING" id="113540.ENSSFOP00015072723"/>
<dbReference type="GO" id="GO:0006612">
    <property type="term" value="P:protein targeting to membrane"/>
    <property type="evidence" value="ECO:0007669"/>
    <property type="project" value="TreeGrafter"/>
</dbReference>
<evidence type="ECO:0000256" key="3">
    <source>
        <dbReference type="ARBA" id="ARBA00022448"/>
    </source>
</evidence>
<feature type="domain" description="VPS37 C-terminal" evidence="10">
    <location>
        <begin position="82"/>
        <end position="171"/>
    </location>
</feature>
<dbReference type="Proteomes" id="UP000034805">
    <property type="component" value="Unassembled WGS sequence"/>
</dbReference>
<evidence type="ECO:0000256" key="5">
    <source>
        <dbReference type="ARBA" id="ARBA00022927"/>
    </source>
</evidence>
<dbReference type="Pfam" id="PF07200">
    <property type="entry name" value="Mod_r"/>
    <property type="match status" value="1"/>
</dbReference>
<gene>
    <name evidence="12" type="primary">LOC108930059</name>
    <name evidence="11" type="ORF">Z043_112600</name>
</gene>
<dbReference type="GO" id="GO:0043162">
    <property type="term" value="P:ubiquitin-dependent protein catabolic process via the multivesicular body sorting pathway"/>
    <property type="evidence" value="ECO:0007669"/>
    <property type="project" value="TreeGrafter"/>
</dbReference>
<sequence length="276" mass="30976">MAGLADKFASFSLTQLNGLLEDDEQLHKIVTELEEVQQVQQSKEMTLASNRRLAEQNLQLQPQLDCQKNELTKRYRQLQEVFELYQLHKSTLDHKTGNLSLDTLLALLQAEGAKIEEETEIMADSFLEGGLTLDSFIDEYQNKRKLAHLRRVKIDKLQEMALREQRLPQTFIPNVRPQETPSIPLAESSGPPTPLPRRAPPPPPPQASPALQPVPGPYTAVLPYPAVPYPPVPPRVGRALSGQNPGYPNPFESPYPPPLPQRPSPRIIPQPGFIMQ</sequence>
<evidence type="ECO:0000259" key="10">
    <source>
        <dbReference type="PROSITE" id="PS51314"/>
    </source>
</evidence>
<evidence type="ECO:0000256" key="7">
    <source>
        <dbReference type="ARBA" id="ARBA00025010"/>
    </source>
</evidence>
<dbReference type="GO" id="GO:0036258">
    <property type="term" value="P:multivesicular body assembly"/>
    <property type="evidence" value="ECO:0007669"/>
    <property type="project" value="UniProtKB-ARBA"/>
</dbReference>
<dbReference type="KEGG" id="sfm:108930059"/>
<dbReference type="FunFam" id="1.10.287.660:FF:000003">
    <property type="entry name" value="vacuolar protein sorting-associated protein 37B"/>
    <property type="match status" value="1"/>
</dbReference>
<dbReference type="GO" id="GO:0048306">
    <property type="term" value="F:calcium-dependent protein binding"/>
    <property type="evidence" value="ECO:0007669"/>
    <property type="project" value="UniProtKB-ARBA"/>
</dbReference>
<dbReference type="Proteomes" id="UP000694397">
    <property type="component" value="Chromosome 6"/>
</dbReference>
<feature type="region of interest" description="Disordered" evidence="9">
    <location>
        <begin position="234"/>
        <end position="276"/>
    </location>
</feature>
<evidence type="ECO:0000256" key="2">
    <source>
        <dbReference type="ARBA" id="ARBA00007617"/>
    </source>
</evidence>
<dbReference type="PANTHER" id="PTHR13678">
    <property type="entry name" value="VACUOLAR PROTEIN SORTING-ASSOCIATED PROTEIN 37"/>
    <property type="match status" value="1"/>
</dbReference>
<dbReference type="PROSITE" id="PS51314">
    <property type="entry name" value="VPS37_C"/>
    <property type="match status" value="1"/>
</dbReference>
<evidence type="ECO:0000313" key="11">
    <source>
        <dbReference type="EMBL" id="KPP68701.1"/>
    </source>
</evidence>
<dbReference type="Gene3D" id="1.10.287.660">
    <property type="entry name" value="Helix hairpin bin"/>
    <property type="match status" value="1"/>
</dbReference>
<feature type="compositionally biased region" description="Pro residues" evidence="9">
    <location>
        <begin position="247"/>
        <end position="268"/>
    </location>
</feature>
<name>A0A0P7V687_SCLFO</name>
<reference evidence="12 14" key="2">
    <citation type="submission" date="2019-04" db="EMBL/GenBank/DDBJ databases">
        <authorList>
            <consortium name="Wellcome Sanger Institute Data Sharing"/>
        </authorList>
    </citation>
    <scope>NUCLEOTIDE SEQUENCE [LARGE SCALE GENOMIC DNA]</scope>
</reference>
<dbReference type="OrthoDB" id="10004364at2759"/>
<comment type="similarity">
    <text evidence="2">Belongs to the VPS37 family.</text>
</comment>
<comment type="function">
    <text evidence="7">Component of the ESCRT-I complex, a regulator of vesicular trafficking process. Required for the sorting of endocytic ubiquitinated cargos into multivesicular bodies. May be involved in cell growth and differentiation.</text>
</comment>
<dbReference type="GO" id="GO:0031902">
    <property type="term" value="C:late endosome membrane"/>
    <property type="evidence" value="ECO:0007669"/>
    <property type="project" value="UniProtKB-SubCell"/>
</dbReference>
<keyword evidence="5 8" id="KW-0653">Protein transport</keyword>
<dbReference type="CTD" id="566797"/>
<evidence type="ECO:0000256" key="8">
    <source>
        <dbReference type="PROSITE-ProRule" id="PRU00646"/>
    </source>
</evidence>